<name>A0A8X7SHG6_BRACI</name>
<dbReference type="EMBL" id="JAAMPC010000006">
    <property type="protein sequence ID" value="KAG2306367.1"/>
    <property type="molecule type" value="Genomic_DNA"/>
</dbReference>
<dbReference type="Gene3D" id="3.80.10.10">
    <property type="entry name" value="Ribonuclease Inhibitor"/>
    <property type="match status" value="2"/>
</dbReference>
<comment type="caution">
    <text evidence="1">The sequence shown here is derived from an EMBL/GenBank/DDBJ whole genome shotgun (WGS) entry which is preliminary data.</text>
</comment>
<dbReference type="InterPro" id="IPR013101">
    <property type="entry name" value="LRR_PRU1-like"/>
</dbReference>
<dbReference type="InterPro" id="IPR050232">
    <property type="entry name" value="FBL13/AtMIF1-like"/>
</dbReference>
<dbReference type="Pfam" id="PF07723">
    <property type="entry name" value="LRR_2"/>
    <property type="match status" value="2"/>
</dbReference>
<dbReference type="AlphaFoldDB" id="A0A8X7SHG6"/>
<keyword evidence="2" id="KW-1185">Reference proteome</keyword>
<dbReference type="PANTHER" id="PTHR31900">
    <property type="entry name" value="F-BOX/RNI SUPERFAMILY PROTEIN-RELATED"/>
    <property type="match status" value="1"/>
</dbReference>
<reference evidence="1 2" key="1">
    <citation type="submission" date="2020-02" db="EMBL/GenBank/DDBJ databases">
        <authorList>
            <person name="Ma Q."/>
            <person name="Huang Y."/>
            <person name="Song X."/>
            <person name="Pei D."/>
        </authorList>
    </citation>
    <scope>NUCLEOTIDE SEQUENCE [LARGE SCALE GENOMIC DNA]</scope>
    <source>
        <strain evidence="1">Sxm20200214</strain>
        <tissue evidence="1">Leaf</tissue>
    </source>
</reference>
<gene>
    <name evidence="1" type="ORF">Bca52824_026115</name>
</gene>
<dbReference type="Proteomes" id="UP000886595">
    <property type="component" value="Unassembled WGS sequence"/>
</dbReference>
<evidence type="ECO:0000313" key="2">
    <source>
        <dbReference type="Proteomes" id="UP000886595"/>
    </source>
</evidence>
<dbReference type="PANTHER" id="PTHR31900:SF34">
    <property type="entry name" value="EMB|CAB62440.1-RELATED"/>
    <property type="match status" value="1"/>
</dbReference>
<dbReference type="OrthoDB" id="612216at2759"/>
<protein>
    <submittedName>
        <fullName evidence="1">Uncharacterized protein</fullName>
    </submittedName>
</protein>
<sequence length="494" mass="55895">MFALFIRSRSTVESLQLKLNPNYSRGVINPLFNDAVARSLRELRTDMLYKSFELPGSLYLYPQLETLILEKLSFVDIPSKVYLIGVKKLHLLSVRFSSDESVTKLLSICPLLEDLAVRRSLYTNVMIFNIDVPTLKSLSIDNSSGKSRPEGVHGFVINAPSLTCFNIKDTFSNYLRFGNMPELVKASVNIVCDQPEDILGSLATTRYLSLRFQSLYFPLATSFLFLDHLELYSFPSKWCYLLKDTPILRVLKLSITSVDILHLKLNPSFSGTDINPLVNDAVARSLRELRIDMLYISFELPESLYVYPQLETLILEKLSLVDIPSNASLIGVKKLKLLSVRFSSDESVIKLLSICPLLEDLVVRRSLYTKVMIFTIDVPTLKTLYIDDSYGKSRPEGVHGFVINAPSLRCFNIKGSFSNYLRFGNMAELVKASVNIVCDQPEDILGSLVSTRYLSLCLQSPYLSLATSFLFLDHLELYSYPSQWCSLLKDAPKL</sequence>
<proteinExistence type="predicted"/>
<accession>A0A8X7SHG6</accession>
<dbReference type="SUPFAM" id="SSF52058">
    <property type="entry name" value="L domain-like"/>
    <property type="match status" value="1"/>
</dbReference>
<organism evidence="1 2">
    <name type="scientific">Brassica carinata</name>
    <name type="common">Ethiopian mustard</name>
    <name type="synonym">Abyssinian cabbage</name>
    <dbReference type="NCBI Taxonomy" id="52824"/>
    <lineage>
        <taxon>Eukaryota</taxon>
        <taxon>Viridiplantae</taxon>
        <taxon>Streptophyta</taxon>
        <taxon>Embryophyta</taxon>
        <taxon>Tracheophyta</taxon>
        <taxon>Spermatophyta</taxon>
        <taxon>Magnoliopsida</taxon>
        <taxon>eudicotyledons</taxon>
        <taxon>Gunneridae</taxon>
        <taxon>Pentapetalae</taxon>
        <taxon>rosids</taxon>
        <taxon>malvids</taxon>
        <taxon>Brassicales</taxon>
        <taxon>Brassicaceae</taxon>
        <taxon>Brassiceae</taxon>
        <taxon>Brassica</taxon>
    </lineage>
</organism>
<dbReference type="InterPro" id="IPR032675">
    <property type="entry name" value="LRR_dom_sf"/>
</dbReference>
<evidence type="ECO:0000313" key="1">
    <source>
        <dbReference type="EMBL" id="KAG2306367.1"/>
    </source>
</evidence>